<sequence>MKHLSTPTPLQGSPRSSKKITASQTNPEKSDHPENNNKTETFLPSLSSSESQSASYSSTEKSKTSHSSSSKYSKTSKGSKSSKASKTSEDSSAGTSASDSSQGLQEIIDLMQSKIAEYKQLLDSTRNQYTEQITVLTKERNQLNSQLTDNNSKLLKAADTIKTMFNDLKDLTATNKKLSDQKIKDSEDLAALYSRLGQLENSGNKESLNELELSVVLKLERNEVIKAEVVKKNLDEQKRDLKLSIQVLEKNLMQSKSENLNLRTENDTLNRKLSNKNDLESLCEKLKKEKMDVEAKLAEQISKLKTPKKGILSFKGESNDVNTNNVQMKDEALALINKFTTVVPHGIFDTATYEEFNLIQKHNMYHPYMFTHIQAQCYAKLKETIDSFVKVSTLETVKRITSYEDIYKEVSTRAYFATFMKKVAPHLHVYHNVMVDVIQFSMKFDKKSKTTLAGHTQKKSLAFIPATVSTSEQATNVMNNQILRRRRPTMIGDMPKYSNFSLLTQKLSKVTEPKECPSALSAQSPLSTGMKEETKEEMKDDYSEENNDKIRTKFVCWTGKELWAFKDVVNGETVVYSYVPRQIDKYINKFSVIGEVVDVIGVNEFVCVAKRDNSIDVLYRDTRELKTNFQLEEGGSIIEMFKAKSKVLVLTAKKVLYTLDIKNEKKKAEDVLSPCEIRSGTIVEGKKRMMCITGEVSKVVRGLNSIWAVYTNQIFVLDIDNATIKKTIPINPTKIKLIGKQMWVLQHDGTVNVYDCESLELVANHVLTKSVLFDVTEVFLSNENIKQRSSNKKEWICVVSSESDGLIIVQTSNMCHDWIPVDPKDTTTHTCYTCDKKFSKGGLTCKNCKRVYFCDKCSNNVDLVKDVMETEICLHLNKRSGKPRLSRSIKASDEKKEIEKMEKK</sequence>
<feature type="region of interest" description="Disordered" evidence="2">
    <location>
        <begin position="885"/>
        <end position="904"/>
    </location>
</feature>
<feature type="region of interest" description="Disordered" evidence="2">
    <location>
        <begin position="1"/>
        <end position="102"/>
    </location>
</feature>
<evidence type="ECO:0000313" key="4">
    <source>
        <dbReference type="Proteomes" id="UP000014680"/>
    </source>
</evidence>
<dbReference type="EMBL" id="KB207140">
    <property type="protein sequence ID" value="ELP84320.1"/>
    <property type="molecule type" value="Genomic_DNA"/>
</dbReference>
<dbReference type="OMA" id="KDIWACI"/>
<organism evidence="3 4">
    <name type="scientific">Entamoeba invadens IP1</name>
    <dbReference type="NCBI Taxonomy" id="370355"/>
    <lineage>
        <taxon>Eukaryota</taxon>
        <taxon>Amoebozoa</taxon>
        <taxon>Evosea</taxon>
        <taxon>Archamoebae</taxon>
        <taxon>Mastigamoebida</taxon>
        <taxon>Entamoebidae</taxon>
        <taxon>Entamoeba</taxon>
    </lineage>
</organism>
<dbReference type="SUPFAM" id="SSF50998">
    <property type="entry name" value="Quinoprotein alcohol dehydrogenase-like"/>
    <property type="match status" value="1"/>
</dbReference>
<keyword evidence="1" id="KW-0175">Coiled coil</keyword>
<dbReference type="Proteomes" id="UP000014680">
    <property type="component" value="Unassembled WGS sequence"/>
</dbReference>
<name>A0A0A1TXP9_ENTIV</name>
<dbReference type="CDD" id="cd00065">
    <property type="entry name" value="FYVE_like_SF"/>
    <property type="match status" value="1"/>
</dbReference>
<feature type="coiled-coil region" evidence="1">
    <location>
        <begin position="217"/>
        <end position="303"/>
    </location>
</feature>
<feature type="coiled-coil region" evidence="1">
    <location>
        <begin position="108"/>
        <end position="181"/>
    </location>
</feature>
<evidence type="ECO:0000256" key="2">
    <source>
        <dbReference type="SAM" id="MobiDB-lite"/>
    </source>
</evidence>
<feature type="compositionally biased region" description="Polar residues" evidence="2">
    <location>
        <begin position="1"/>
        <end position="27"/>
    </location>
</feature>
<evidence type="ECO:0000256" key="1">
    <source>
        <dbReference type="SAM" id="Coils"/>
    </source>
</evidence>
<feature type="compositionally biased region" description="Low complexity" evidence="2">
    <location>
        <begin position="45"/>
        <end position="101"/>
    </location>
</feature>
<accession>A0A0A1TXP9</accession>
<dbReference type="GeneID" id="14883296"/>
<gene>
    <name evidence="3" type="ORF">EIN_066050</name>
</gene>
<protein>
    <submittedName>
        <fullName evidence="3">Uncharacterized protein</fullName>
    </submittedName>
</protein>
<proteinExistence type="predicted"/>
<dbReference type="AlphaFoldDB" id="A0A0A1TXP9"/>
<dbReference type="RefSeq" id="XP_004183666.1">
    <property type="nucleotide sequence ID" value="XM_004183618.1"/>
</dbReference>
<feature type="region of interest" description="Disordered" evidence="2">
    <location>
        <begin position="518"/>
        <end position="543"/>
    </location>
</feature>
<dbReference type="InterPro" id="IPR011047">
    <property type="entry name" value="Quinoprotein_ADH-like_sf"/>
</dbReference>
<dbReference type="VEuPathDB" id="AmoebaDB:EIN_066050"/>
<keyword evidence="4" id="KW-1185">Reference proteome</keyword>
<evidence type="ECO:0000313" key="3">
    <source>
        <dbReference type="EMBL" id="ELP84320.1"/>
    </source>
</evidence>
<feature type="compositionally biased region" description="Basic and acidic residues" evidence="2">
    <location>
        <begin position="890"/>
        <end position="904"/>
    </location>
</feature>
<feature type="compositionally biased region" description="Basic and acidic residues" evidence="2">
    <location>
        <begin position="28"/>
        <end position="37"/>
    </location>
</feature>
<reference evidence="3 4" key="1">
    <citation type="submission" date="2012-10" db="EMBL/GenBank/DDBJ databases">
        <authorList>
            <person name="Zafar N."/>
            <person name="Inman J."/>
            <person name="Hall N."/>
            <person name="Lorenzi H."/>
            <person name="Caler E."/>
        </authorList>
    </citation>
    <scope>NUCLEOTIDE SEQUENCE [LARGE SCALE GENOMIC DNA]</scope>
    <source>
        <strain evidence="3 4">IP1</strain>
    </source>
</reference>
<feature type="compositionally biased region" description="Basic and acidic residues" evidence="2">
    <location>
        <begin position="530"/>
        <end position="543"/>
    </location>
</feature>
<dbReference type="KEGG" id="eiv:EIN_066050"/>